<keyword evidence="4" id="KW-1185">Reference proteome</keyword>
<gene>
    <name evidence="3" type="ORF">QF205_04065</name>
</gene>
<name>A0ABT6MP88_9GAMM</name>
<evidence type="ECO:0000256" key="1">
    <source>
        <dbReference type="ARBA" id="ARBA00007689"/>
    </source>
</evidence>
<dbReference type="RefSeq" id="WP_280941459.1">
    <property type="nucleotide sequence ID" value="NZ_JARYGX010000009.1"/>
</dbReference>
<comment type="caution">
    <text evidence="3">The sequence shown here is derived from an EMBL/GenBank/DDBJ whole genome shotgun (WGS) entry which is preliminary data.</text>
</comment>
<evidence type="ECO:0000313" key="4">
    <source>
        <dbReference type="Proteomes" id="UP001160550"/>
    </source>
</evidence>
<dbReference type="PANTHER" id="PTHR35174:SF3">
    <property type="entry name" value="BLL7171 PROTEIN"/>
    <property type="match status" value="1"/>
</dbReference>
<dbReference type="InterPro" id="IPR005545">
    <property type="entry name" value="YCII"/>
</dbReference>
<feature type="domain" description="YCII-related" evidence="2">
    <location>
        <begin position="1"/>
        <end position="114"/>
    </location>
</feature>
<proteinExistence type="inferred from homology"/>
<dbReference type="Pfam" id="PF03795">
    <property type="entry name" value="YCII"/>
    <property type="match status" value="1"/>
</dbReference>
<sequence>MQYLLLVYVDESMIEALPEGEYDRRMRHCLERADALQAEGALLGFQQLERPDTARSVRRREGRVSVVDGPFAETKEMLAGFNLVEADSLDDAVRMAQELPWAETGCIEVRAVRDVDAVRARVGARKRPAVA</sequence>
<evidence type="ECO:0000259" key="2">
    <source>
        <dbReference type="Pfam" id="PF03795"/>
    </source>
</evidence>
<protein>
    <submittedName>
        <fullName evidence="3">YciI family protein</fullName>
    </submittedName>
</protein>
<reference evidence="3" key="1">
    <citation type="journal article" date="2007" name="Int. J. Syst. Evol. Microbiol.">
        <title>Luteimonas composti sp. nov., a moderately thermophilic bacterium isolated from food waste.</title>
        <authorList>
            <person name="Young C.C."/>
            <person name="Kampfer P."/>
            <person name="Chen W.M."/>
            <person name="Yen W.S."/>
            <person name="Arun A.B."/>
            <person name="Lai W.A."/>
            <person name="Shen F.T."/>
            <person name="Rekha P.D."/>
            <person name="Lin K.Y."/>
            <person name="Chou J.H."/>
        </authorList>
    </citation>
    <scope>NUCLEOTIDE SEQUENCE</scope>
    <source>
        <strain evidence="3">CC-YY355</strain>
    </source>
</reference>
<dbReference type="InterPro" id="IPR011008">
    <property type="entry name" value="Dimeric_a/b-barrel"/>
</dbReference>
<reference evidence="3" key="2">
    <citation type="submission" date="2023-04" db="EMBL/GenBank/DDBJ databases">
        <authorList>
            <person name="Sun J.-Q."/>
        </authorList>
    </citation>
    <scope>NUCLEOTIDE SEQUENCE</scope>
    <source>
        <strain evidence="3">CC-YY355</strain>
    </source>
</reference>
<dbReference type="SUPFAM" id="SSF54909">
    <property type="entry name" value="Dimeric alpha+beta barrel"/>
    <property type="match status" value="1"/>
</dbReference>
<evidence type="ECO:0000313" key="3">
    <source>
        <dbReference type="EMBL" id="MDH7452259.1"/>
    </source>
</evidence>
<accession>A0ABT6MP88</accession>
<dbReference type="PANTHER" id="PTHR35174">
    <property type="entry name" value="BLL7171 PROTEIN-RELATED"/>
    <property type="match status" value="1"/>
</dbReference>
<organism evidence="3 4">
    <name type="scientific">Luteimonas composti</name>
    <dbReference type="NCBI Taxonomy" id="398257"/>
    <lineage>
        <taxon>Bacteria</taxon>
        <taxon>Pseudomonadati</taxon>
        <taxon>Pseudomonadota</taxon>
        <taxon>Gammaproteobacteria</taxon>
        <taxon>Lysobacterales</taxon>
        <taxon>Lysobacteraceae</taxon>
        <taxon>Luteimonas</taxon>
    </lineage>
</organism>
<dbReference type="Proteomes" id="UP001160550">
    <property type="component" value="Unassembled WGS sequence"/>
</dbReference>
<dbReference type="EMBL" id="JARYGX010000009">
    <property type="protein sequence ID" value="MDH7452259.1"/>
    <property type="molecule type" value="Genomic_DNA"/>
</dbReference>
<comment type="similarity">
    <text evidence="1">Belongs to the YciI family.</text>
</comment>
<dbReference type="Gene3D" id="3.30.70.1060">
    <property type="entry name" value="Dimeric alpha+beta barrel"/>
    <property type="match status" value="1"/>
</dbReference>